<reference evidence="2 3" key="1">
    <citation type="journal article" date="2008" name="Proc. Natl. Acad. Sci. U.S.A.">
        <title>Niche adaptation and genome expansion in the chlorophyll d-producing cyanobacterium Acaryochloris marina.</title>
        <authorList>
            <person name="Swingley W.D."/>
            <person name="Chen M."/>
            <person name="Cheung P.C."/>
            <person name="Conrad A.L."/>
            <person name="Dejesa L.C."/>
            <person name="Hao J."/>
            <person name="Honchak B.M."/>
            <person name="Karbach L.E."/>
            <person name="Kurdoglu A."/>
            <person name="Lahiri S."/>
            <person name="Mastrian S.D."/>
            <person name="Miyashita H."/>
            <person name="Page L."/>
            <person name="Ramakrishna P."/>
            <person name="Satoh S."/>
            <person name="Sattley W.M."/>
            <person name="Shimada Y."/>
            <person name="Taylor H.L."/>
            <person name="Tomo T."/>
            <person name="Tsuchiya T."/>
            <person name="Wang Z.T."/>
            <person name="Raymond J."/>
            <person name="Mimuro M."/>
            <person name="Blankenship R.E."/>
            <person name="Touchman J.W."/>
        </authorList>
    </citation>
    <scope>NUCLEOTIDE SEQUENCE [LARGE SCALE GENOMIC DNA]</scope>
    <source>
        <strain evidence="3">MBIC 11017</strain>
    </source>
</reference>
<keyword evidence="1" id="KW-0472">Membrane</keyword>
<dbReference type="OrthoDB" id="4546196at2"/>
<accession>B0BZ53</accession>
<dbReference type="AlphaFoldDB" id="B0BZ53"/>
<evidence type="ECO:0000313" key="2">
    <source>
        <dbReference type="EMBL" id="ABW29498.1"/>
    </source>
</evidence>
<evidence type="ECO:0000313" key="3">
    <source>
        <dbReference type="Proteomes" id="UP000000268"/>
    </source>
</evidence>
<keyword evidence="1" id="KW-1133">Transmembrane helix</keyword>
<dbReference type="EMBL" id="CP000828">
    <property type="protein sequence ID" value="ABW29498.1"/>
    <property type="molecule type" value="Genomic_DNA"/>
</dbReference>
<keyword evidence="3" id="KW-1185">Reference proteome</keyword>
<feature type="transmembrane region" description="Helical" evidence="1">
    <location>
        <begin position="109"/>
        <end position="131"/>
    </location>
</feature>
<sequence length="142" mass="16837">MTPTLLGRWQTRILLMETVGLVITLLFCSGFFGNPEGSDYFWLLQYIVVFGLGWDYLYIQIQNFRWDQDWPAALQWIAALWEGLFIILLSDVAEIKLPGTDAWNLGWFIVHYSFVWIAVFITSQSLMRLIFPRWRFRGGQWF</sequence>
<keyword evidence="1" id="KW-0812">Transmembrane</keyword>
<evidence type="ECO:0000256" key="1">
    <source>
        <dbReference type="SAM" id="Phobius"/>
    </source>
</evidence>
<name>B0BZ53_ACAM1</name>
<feature type="transmembrane region" description="Helical" evidence="1">
    <location>
        <begin position="12"/>
        <end position="34"/>
    </location>
</feature>
<dbReference type="Proteomes" id="UP000000268">
    <property type="component" value="Chromosome"/>
</dbReference>
<feature type="transmembrane region" description="Helical" evidence="1">
    <location>
        <begin position="70"/>
        <end position="89"/>
    </location>
</feature>
<organism evidence="2 3">
    <name type="scientific">Acaryochloris marina (strain MBIC 11017)</name>
    <dbReference type="NCBI Taxonomy" id="329726"/>
    <lineage>
        <taxon>Bacteria</taxon>
        <taxon>Bacillati</taxon>
        <taxon>Cyanobacteriota</taxon>
        <taxon>Cyanophyceae</taxon>
        <taxon>Acaryochloridales</taxon>
        <taxon>Acaryochloridaceae</taxon>
        <taxon>Acaryochloris</taxon>
    </lineage>
</organism>
<dbReference type="KEGG" id="amr:AM1_4522"/>
<dbReference type="HOGENOM" id="CLU_1895279_0_0_3"/>
<dbReference type="RefSeq" id="WP_010475571.1">
    <property type="nucleotide sequence ID" value="NC_009925.1"/>
</dbReference>
<dbReference type="STRING" id="329726.AM1_4522"/>
<proteinExistence type="predicted"/>
<protein>
    <submittedName>
        <fullName evidence="2">Uncharacterized protein</fullName>
    </submittedName>
</protein>
<dbReference type="eggNOG" id="ENOG5031VFN">
    <property type="taxonomic scope" value="Bacteria"/>
</dbReference>
<feature type="transmembrane region" description="Helical" evidence="1">
    <location>
        <begin position="40"/>
        <end position="58"/>
    </location>
</feature>
<gene>
    <name evidence="2" type="ordered locus">AM1_4522</name>
</gene>